<organism evidence="7 8">
    <name type="scientific">Roseospira marina</name>
    <dbReference type="NCBI Taxonomy" id="140057"/>
    <lineage>
        <taxon>Bacteria</taxon>
        <taxon>Pseudomonadati</taxon>
        <taxon>Pseudomonadota</taxon>
        <taxon>Alphaproteobacteria</taxon>
        <taxon>Rhodospirillales</taxon>
        <taxon>Rhodospirillaceae</taxon>
        <taxon>Roseospira</taxon>
    </lineage>
</organism>
<dbReference type="PANTHER" id="PTHR43400">
    <property type="entry name" value="FUMARATE REDUCTASE"/>
    <property type="match status" value="1"/>
</dbReference>
<evidence type="ECO:0000259" key="6">
    <source>
        <dbReference type="Pfam" id="PF00890"/>
    </source>
</evidence>
<feature type="compositionally biased region" description="Pro residues" evidence="5">
    <location>
        <begin position="1"/>
        <end position="11"/>
    </location>
</feature>
<dbReference type="OrthoDB" id="3178130at2"/>
<dbReference type="Proteomes" id="UP000324065">
    <property type="component" value="Unassembled WGS sequence"/>
</dbReference>
<protein>
    <submittedName>
        <fullName evidence="7">FAD-dependent tricarballylate dehydrogenase TcuA</fullName>
    </submittedName>
</protein>
<dbReference type="InterPro" id="IPR012831">
    <property type="entry name" value="CobZ"/>
</dbReference>
<dbReference type="Gene3D" id="3.90.700.10">
    <property type="entry name" value="Succinate dehydrogenase/fumarate reductase flavoprotein, catalytic domain"/>
    <property type="match status" value="1"/>
</dbReference>
<evidence type="ECO:0000313" key="8">
    <source>
        <dbReference type="Proteomes" id="UP000324065"/>
    </source>
</evidence>
<dbReference type="Gene3D" id="3.50.50.60">
    <property type="entry name" value="FAD/NAD(P)-binding domain"/>
    <property type="match status" value="1"/>
</dbReference>
<name>A0A5M6IAL1_9PROT</name>
<evidence type="ECO:0000313" key="7">
    <source>
        <dbReference type="EMBL" id="KAA5605243.1"/>
    </source>
</evidence>
<feature type="region of interest" description="Disordered" evidence="5">
    <location>
        <begin position="1"/>
        <end position="24"/>
    </location>
</feature>
<dbReference type="InterPro" id="IPR036188">
    <property type="entry name" value="FAD/NAD-bd_sf"/>
</dbReference>
<dbReference type="SUPFAM" id="SSF51905">
    <property type="entry name" value="FAD/NAD(P)-binding domain"/>
    <property type="match status" value="1"/>
</dbReference>
<dbReference type="AlphaFoldDB" id="A0A5M6IAL1"/>
<keyword evidence="3" id="KW-0274">FAD</keyword>
<dbReference type="InterPro" id="IPR003953">
    <property type="entry name" value="FAD-dep_OxRdtase_2_FAD-bd"/>
</dbReference>
<evidence type="ECO:0000256" key="1">
    <source>
        <dbReference type="ARBA" id="ARBA00001974"/>
    </source>
</evidence>
<comment type="caution">
    <text evidence="7">The sequence shown here is derived from an EMBL/GenBank/DDBJ whole genome shotgun (WGS) entry which is preliminary data.</text>
</comment>
<proteinExistence type="predicted"/>
<reference evidence="7 8" key="1">
    <citation type="submission" date="2019-09" db="EMBL/GenBank/DDBJ databases">
        <title>Genome sequence of Roseospira marina, one of the more divergent members of the non-sulfur purple photosynthetic bacterial family, the Rhodospirillaceae.</title>
        <authorList>
            <person name="Meyer T."/>
            <person name="Kyndt J."/>
        </authorList>
    </citation>
    <scope>NUCLEOTIDE SEQUENCE [LARGE SCALE GENOMIC DNA]</scope>
    <source>
        <strain evidence="7 8">DSM 15113</strain>
    </source>
</reference>
<evidence type="ECO:0000256" key="4">
    <source>
        <dbReference type="ARBA" id="ARBA00023002"/>
    </source>
</evidence>
<dbReference type="NCBIfam" id="TIGR02485">
    <property type="entry name" value="CobZ_N-term"/>
    <property type="match status" value="1"/>
</dbReference>
<keyword evidence="4" id="KW-0560">Oxidoreductase</keyword>
<evidence type="ECO:0000256" key="3">
    <source>
        <dbReference type="ARBA" id="ARBA00022827"/>
    </source>
</evidence>
<sequence length="447" mass="45826">MACPPPPPPQSPGRSHEPAPVAPGPDVLVAGGGLAALCAALAARRKGARVWLVDAAPPILRGGNTRHARNMRVAHDGPSALVPDAYSVAAFAADLRRADPAADPALVETLAADSVDLPRWLAGQGVAFQPRADGMIPYSRRTVFLLGGGTAMVNALYRTAMALGVRVRHDTRVEAVTPEGRVTLRRGEARSTVAAHAVVVATGGFQANRRWLAEAFGPDAVGFVNRGTPHADGALLRALLEAGAAPVGEAAHAHIVAVDARSPADDGGIVTRADGMPWGLVLDRDGRPVDDGAHETGSARYSAWGRLVAGCPGALAHVILDAAGVARLGRRVYPPETMPDTDTLARALALDPGALAATLDRAGPAGGPPWHVIPIRPGITFTGLGVRVDAEGRVRDGAGETMPGLFAAGMIMAPGVLGGRYLSGTALTISAVFGRRAGEAAARHAFA</sequence>
<dbReference type="GO" id="GO:0016491">
    <property type="term" value="F:oxidoreductase activity"/>
    <property type="evidence" value="ECO:0007669"/>
    <property type="project" value="UniProtKB-KW"/>
</dbReference>
<dbReference type="SUPFAM" id="SSF56425">
    <property type="entry name" value="Succinate dehydrogenase/fumarate reductase flavoprotein, catalytic domain"/>
    <property type="match status" value="1"/>
</dbReference>
<gene>
    <name evidence="7" type="primary">tcuA</name>
    <name evidence="7" type="ORF">F1188_11780</name>
</gene>
<comment type="cofactor">
    <cofactor evidence="1">
        <name>FAD</name>
        <dbReference type="ChEBI" id="CHEBI:57692"/>
    </cofactor>
</comment>
<dbReference type="PANTHER" id="PTHR43400:SF7">
    <property type="entry name" value="FAD-DEPENDENT OXIDOREDUCTASE 2 FAD BINDING DOMAIN-CONTAINING PROTEIN"/>
    <property type="match status" value="1"/>
</dbReference>
<dbReference type="InterPro" id="IPR027477">
    <property type="entry name" value="Succ_DH/fumarate_Rdtase_cat_sf"/>
</dbReference>
<keyword evidence="8" id="KW-1185">Reference proteome</keyword>
<dbReference type="EMBL" id="VWPJ01000010">
    <property type="protein sequence ID" value="KAA5605243.1"/>
    <property type="molecule type" value="Genomic_DNA"/>
</dbReference>
<evidence type="ECO:0000256" key="2">
    <source>
        <dbReference type="ARBA" id="ARBA00022630"/>
    </source>
</evidence>
<keyword evidence="2" id="KW-0285">Flavoprotein</keyword>
<dbReference type="Pfam" id="PF00890">
    <property type="entry name" value="FAD_binding_2"/>
    <property type="match status" value="1"/>
</dbReference>
<accession>A0A5M6IAL1</accession>
<dbReference type="InterPro" id="IPR050315">
    <property type="entry name" value="FAD-oxidoreductase_2"/>
</dbReference>
<evidence type="ECO:0000256" key="5">
    <source>
        <dbReference type="SAM" id="MobiDB-lite"/>
    </source>
</evidence>
<feature type="domain" description="FAD-dependent oxidoreductase 2 FAD-binding" evidence="6">
    <location>
        <begin position="26"/>
        <end position="427"/>
    </location>
</feature>